<reference evidence="2" key="1">
    <citation type="submission" date="2017-10" db="EMBL/GenBank/DDBJ databases">
        <title>Rapid genome shrinkage in a self-fertile nematode reveals novel sperm competition proteins.</title>
        <authorList>
            <person name="Yin D."/>
            <person name="Schwarz E.M."/>
            <person name="Thomas C.G."/>
            <person name="Felde R.L."/>
            <person name="Korf I.F."/>
            <person name="Cutter A.D."/>
            <person name="Schartner C.M."/>
            <person name="Ralston E.J."/>
            <person name="Meyer B.J."/>
            <person name="Haag E.S."/>
        </authorList>
    </citation>
    <scope>NUCLEOTIDE SEQUENCE [LARGE SCALE GENOMIC DNA]</scope>
    <source>
        <strain evidence="2">JU1422</strain>
    </source>
</reference>
<keyword evidence="2" id="KW-1185">Reference proteome</keyword>
<gene>
    <name evidence="1" type="primary">Cnig_chr_II.g6830</name>
    <name evidence="1" type="ORF">B9Z55_006830</name>
</gene>
<evidence type="ECO:0000313" key="2">
    <source>
        <dbReference type="Proteomes" id="UP000230233"/>
    </source>
</evidence>
<proteinExistence type="predicted"/>
<evidence type="ECO:0000313" key="1">
    <source>
        <dbReference type="EMBL" id="PIC47484.1"/>
    </source>
</evidence>
<name>A0A2G5V6P5_9PELO</name>
<dbReference type="AlphaFoldDB" id="A0A2G5V6P5"/>
<organism evidence="1 2">
    <name type="scientific">Caenorhabditis nigoni</name>
    <dbReference type="NCBI Taxonomy" id="1611254"/>
    <lineage>
        <taxon>Eukaryota</taxon>
        <taxon>Metazoa</taxon>
        <taxon>Ecdysozoa</taxon>
        <taxon>Nematoda</taxon>
        <taxon>Chromadorea</taxon>
        <taxon>Rhabditida</taxon>
        <taxon>Rhabditina</taxon>
        <taxon>Rhabditomorpha</taxon>
        <taxon>Rhabditoidea</taxon>
        <taxon>Rhabditidae</taxon>
        <taxon>Peloderinae</taxon>
        <taxon>Caenorhabditis</taxon>
    </lineage>
</organism>
<dbReference type="EMBL" id="PDUG01000002">
    <property type="protein sequence ID" value="PIC47484.1"/>
    <property type="molecule type" value="Genomic_DNA"/>
</dbReference>
<accession>A0A2G5V6P5</accession>
<comment type="caution">
    <text evidence="1">The sequence shown here is derived from an EMBL/GenBank/DDBJ whole genome shotgun (WGS) entry which is preliminary data.</text>
</comment>
<sequence>MKWRGRVKTVFKRKTAGNETVDLEKECGLEFEADFLCWEERTAESLYMDSDKHNTSDFGKSVSQIRNDTPVSHLRLV</sequence>
<dbReference type="Proteomes" id="UP000230233">
    <property type="component" value="Chromosome II"/>
</dbReference>
<protein>
    <submittedName>
        <fullName evidence="1">Uncharacterized protein</fullName>
    </submittedName>
</protein>